<dbReference type="NCBIfam" id="NF033501">
    <property type="entry name" value="ArfB_arch_rifla"/>
    <property type="match status" value="1"/>
</dbReference>
<accession>A0A133U4Z5</accession>
<evidence type="ECO:0000256" key="1">
    <source>
        <dbReference type="ARBA" id="ARBA00001947"/>
    </source>
</evidence>
<dbReference type="PANTHER" id="PTHR35005">
    <property type="entry name" value="3-DEHYDRO-SCYLLO-INOSOSE HYDROLASE"/>
    <property type="match status" value="1"/>
</dbReference>
<dbReference type="Pfam" id="PF02633">
    <property type="entry name" value="Creatininase"/>
    <property type="match status" value="1"/>
</dbReference>
<dbReference type="SUPFAM" id="SSF102215">
    <property type="entry name" value="Creatininase"/>
    <property type="match status" value="1"/>
</dbReference>
<gene>
    <name evidence="6" type="ORF">AKJ57_05580</name>
</gene>
<evidence type="ECO:0000313" key="6">
    <source>
        <dbReference type="EMBL" id="KXA89259.1"/>
    </source>
</evidence>
<dbReference type="Gene3D" id="3.40.50.10310">
    <property type="entry name" value="Creatininase"/>
    <property type="match status" value="1"/>
</dbReference>
<dbReference type="AlphaFoldDB" id="A0A133U4Z5"/>
<keyword evidence="7" id="KW-1185">Reference proteome</keyword>
<organism evidence="6 7">
    <name type="scientific">candidate division MSBL1 archaeon SCGC-AAA259A05</name>
    <dbReference type="NCBI Taxonomy" id="1698259"/>
    <lineage>
        <taxon>Archaea</taxon>
        <taxon>Methanobacteriati</taxon>
        <taxon>Methanobacteriota</taxon>
        <taxon>candidate division MSBL1</taxon>
    </lineage>
</organism>
<dbReference type="GO" id="GO:0046872">
    <property type="term" value="F:metal ion binding"/>
    <property type="evidence" value="ECO:0007669"/>
    <property type="project" value="UniProtKB-KW"/>
</dbReference>
<keyword evidence="5" id="KW-0175">Coiled coil</keyword>
<dbReference type="GO" id="GO:0016811">
    <property type="term" value="F:hydrolase activity, acting on carbon-nitrogen (but not peptide) bonds, in linear amides"/>
    <property type="evidence" value="ECO:0007669"/>
    <property type="project" value="TreeGrafter"/>
</dbReference>
<reference evidence="6 7" key="1">
    <citation type="journal article" date="2016" name="Sci. Rep.">
        <title>Metabolic traits of an uncultured archaeal lineage -MSBL1- from brine pools of the Red Sea.</title>
        <authorList>
            <person name="Mwirichia R."/>
            <person name="Alam I."/>
            <person name="Rashid M."/>
            <person name="Vinu M."/>
            <person name="Ba-Alawi W."/>
            <person name="Anthony Kamau A."/>
            <person name="Kamanda Ngugi D."/>
            <person name="Goker M."/>
            <person name="Klenk H.P."/>
            <person name="Bajic V."/>
            <person name="Stingl U."/>
        </authorList>
    </citation>
    <scope>NUCLEOTIDE SEQUENCE [LARGE SCALE GENOMIC DNA]</scope>
    <source>
        <strain evidence="6">SCGC-AAA259A05</strain>
    </source>
</reference>
<dbReference type="InterPro" id="IPR024087">
    <property type="entry name" value="Creatininase-like_sf"/>
</dbReference>
<proteinExistence type="predicted"/>
<evidence type="ECO:0000313" key="7">
    <source>
        <dbReference type="Proteomes" id="UP000070163"/>
    </source>
</evidence>
<evidence type="ECO:0000256" key="4">
    <source>
        <dbReference type="ARBA" id="ARBA00022833"/>
    </source>
</evidence>
<evidence type="ECO:0008006" key="8">
    <source>
        <dbReference type="Google" id="ProtNLM"/>
    </source>
</evidence>
<keyword evidence="4" id="KW-0862">Zinc</keyword>
<name>A0A133U4Z5_9EURY</name>
<evidence type="ECO:0000256" key="3">
    <source>
        <dbReference type="ARBA" id="ARBA00022801"/>
    </source>
</evidence>
<sequence>MKVGIVALGSHQERHGAALPLDTDARIAEYMAEKVSERTGSEFLGTLKSAYELPGIDTGKHESLDEVAEELKGALRDAKEEGVSGVVLVNAHGGNQELEKRLEEIGEETKVELGMDSTICNLEGPHAGTGELSIGAVLGITDESRIEEHGEVDRYPEVGFVGFEEAREKYEWAEEHAREIIEEGVEIDRSLGRDLLRKSIASAAEKVRELKSRD</sequence>
<keyword evidence="2" id="KW-0479">Metal-binding</keyword>
<dbReference type="InterPro" id="IPR003785">
    <property type="entry name" value="Creatininase/forma_Hydrolase"/>
</dbReference>
<dbReference type="Proteomes" id="UP000070163">
    <property type="component" value="Unassembled WGS sequence"/>
</dbReference>
<protein>
    <recommendedName>
        <fullName evidence="8">2-amino-5-formylamino-6-ribosylaminopyrimidin-4(3H)-one 5'-monophosphate deformylase</fullName>
    </recommendedName>
</protein>
<feature type="coiled-coil region" evidence="5">
    <location>
        <begin position="163"/>
        <end position="213"/>
    </location>
</feature>
<comment type="caution">
    <text evidence="6">The sequence shown here is derived from an EMBL/GenBank/DDBJ whole genome shotgun (WGS) entry which is preliminary data.</text>
</comment>
<evidence type="ECO:0000256" key="2">
    <source>
        <dbReference type="ARBA" id="ARBA00022723"/>
    </source>
</evidence>
<evidence type="ECO:0000256" key="5">
    <source>
        <dbReference type="SAM" id="Coils"/>
    </source>
</evidence>
<keyword evidence="3" id="KW-0378">Hydrolase</keyword>
<dbReference type="EMBL" id="LHXJ01000088">
    <property type="protein sequence ID" value="KXA89259.1"/>
    <property type="molecule type" value="Genomic_DNA"/>
</dbReference>
<dbReference type="GO" id="GO:0009231">
    <property type="term" value="P:riboflavin biosynthetic process"/>
    <property type="evidence" value="ECO:0007669"/>
    <property type="project" value="TreeGrafter"/>
</dbReference>
<dbReference type="PANTHER" id="PTHR35005:SF1">
    <property type="entry name" value="2-AMINO-5-FORMYLAMINO-6-RIBOSYLAMINOPYRIMIDIN-4(3H)-ONE 5'-MONOPHOSPHATE DEFORMYLASE"/>
    <property type="match status" value="1"/>
</dbReference>
<comment type="cofactor">
    <cofactor evidence="1">
        <name>Zn(2+)</name>
        <dbReference type="ChEBI" id="CHEBI:29105"/>
    </cofactor>
</comment>